<reference evidence="4 5" key="1">
    <citation type="journal article" date="2015" name="Nature">
        <title>rRNA introns, odd ribosomes, and small enigmatic genomes across a large radiation of phyla.</title>
        <authorList>
            <person name="Brown C.T."/>
            <person name="Hug L.A."/>
            <person name="Thomas B.C."/>
            <person name="Sharon I."/>
            <person name="Castelle C.J."/>
            <person name="Singh A."/>
            <person name="Wilkins M.J."/>
            <person name="Williams K.H."/>
            <person name="Banfield J.F."/>
        </authorList>
    </citation>
    <scope>NUCLEOTIDE SEQUENCE [LARGE SCALE GENOMIC DNA]</scope>
</reference>
<dbReference type="AlphaFoldDB" id="A0A0G0AS05"/>
<dbReference type="Proteomes" id="UP000034927">
    <property type="component" value="Unassembled WGS sequence"/>
</dbReference>
<name>A0A0G0AS05_9BACT</name>
<protein>
    <submittedName>
        <fullName evidence="4">Cell envelope-related transcriptional attenuator</fullName>
    </submittedName>
</protein>
<dbReference type="EMBL" id="LBPO01000001">
    <property type="protein sequence ID" value="KKP59664.1"/>
    <property type="molecule type" value="Genomic_DNA"/>
</dbReference>
<dbReference type="NCBIfam" id="TIGR00350">
    <property type="entry name" value="lytR_cpsA_psr"/>
    <property type="match status" value="1"/>
</dbReference>
<feature type="domain" description="Cell envelope-related transcriptional attenuator" evidence="2">
    <location>
        <begin position="114"/>
        <end position="274"/>
    </location>
</feature>
<gene>
    <name evidence="4" type="ORF">UR53_C0001G0164</name>
</gene>
<comment type="similarity">
    <text evidence="1">Belongs to the LytR/CpsA/Psr (LCP) family.</text>
</comment>
<dbReference type="Gene3D" id="3.30.70.2390">
    <property type="match status" value="1"/>
</dbReference>
<feature type="domain" description="LytR/CpsA/Psr regulator C-terminal" evidence="3">
    <location>
        <begin position="384"/>
        <end position="449"/>
    </location>
</feature>
<evidence type="ECO:0000256" key="1">
    <source>
        <dbReference type="ARBA" id="ARBA00006068"/>
    </source>
</evidence>
<dbReference type="InterPro" id="IPR027381">
    <property type="entry name" value="LytR/CpsA/Psr_C"/>
</dbReference>
<evidence type="ECO:0000313" key="5">
    <source>
        <dbReference type="Proteomes" id="UP000034927"/>
    </source>
</evidence>
<comment type="caution">
    <text evidence="4">The sequence shown here is derived from an EMBL/GenBank/DDBJ whole genome shotgun (WGS) entry which is preliminary data.</text>
</comment>
<evidence type="ECO:0000259" key="3">
    <source>
        <dbReference type="Pfam" id="PF13399"/>
    </source>
</evidence>
<dbReference type="Pfam" id="PF03816">
    <property type="entry name" value="LytR_cpsA_psr"/>
    <property type="match status" value="1"/>
</dbReference>
<proteinExistence type="inferred from homology"/>
<evidence type="ECO:0000313" key="4">
    <source>
        <dbReference type="EMBL" id="KKP59664.1"/>
    </source>
</evidence>
<dbReference type="PANTHER" id="PTHR33392:SF6">
    <property type="entry name" value="POLYISOPRENYL-TEICHOIC ACID--PEPTIDOGLYCAN TEICHOIC ACID TRANSFERASE TAGU"/>
    <property type="match status" value="1"/>
</dbReference>
<dbReference type="Pfam" id="PF13399">
    <property type="entry name" value="LytR_C"/>
    <property type="match status" value="1"/>
</dbReference>
<sequence>MDLPNRINLLNSEPRSWEEVPKEPKKRSCLIWLAIFLVLTIAGCTARHFNAVAWPTDANVYDPVTLQPKKVGILYTVKNFIFSNNNVVEGQNDDRINILLLGMGGPGHDGPYLTDTNIILSIKPSTNEIAMISVPRDLGVEIDGHGIRKINYANAFGEANNPGQGGEYARQLFAKTFDIDIPYYIRADFQAFVELINETGGVVVNVPQTFSDYSFPGPNHSYQTVSFEAGGQSLDGERALQYARSRHGNNGEGSDFARSRRQQQILTALKEKLLSFGTYTNPVRVQSMLQSLSNHINTNLNFGQLMYLANLGREANGPIKMLVIDNSIKGYLLASTAQNGAYILSPKSGDFNDINQAMQNVFSDQEIKTISTLPNENKPVFPTAKIEVQNGTWRVGLAARMQKKLQDEGFSVFAPQNCYRRPIEKTTIYLNNSKIAPEAIKALTKIIPGIVEPAVPDWLSATYDITSTTEDETGVKYNPETDILIILGNDLNEQD</sequence>
<dbReference type="InterPro" id="IPR050922">
    <property type="entry name" value="LytR/CpsA/Psr_CW_biosynth"/>
</dbReference>
<accession>A0A0G0AS05</accession>
<evidence type="ECO:0000259" key="2">
    <source>
        <dbReference type="Pfam" id="PF03816"/>
    </source>
</evidence>
<dbReference type="Gene3D" id="3.40.630.190">
    <property type="entry name" value="LCP protein"/>
    <property type="match status" value="1"/>
</dbReference>
<dbReference type="InterPro" id="IPR004474">
    <property type="entry name" value="LytR_CpsA_psr"/>
</dbReference>
<organism evidence="4 5">
    <name type="scientific">Candidatus Magasanikbacteria bacterium GW2011_GWC2_34_16</name>
    <dbReference type="NCBI Taxonomy" id="1619045"/>
    <lineage>
        <taxon>Bacteria</taxon>
        <taxon>Candidatus Magasanikiibacteriota</taxon>
    </lineage>
</organism>
<dbReference type="PANTHER" id="PTHR33392">
    <property type="entry name" value="POLYISOPRENYL-TEICHOIC ACID--PEPTIDOGLYCAN TEICHOIC ACID TRANSFERASE TAGU"/>
    <property type="match status" value="1"/>
</dbReference>